<reference evidence="1" key="1">
    <citation type="submission" date="2020-07" db="EMBL/GenBank/DDBJ databases">
        <title>Multicomponent nature underlies the extraordinary mechanical properties of spider dragline silk.</title>
        <authorList>
            <person name="Kono N."/>
            <person name="Nakamura H."/>
            <person name="Mori M."/>
            <person name="Yoshida Y."/>
            <person name="Ohtoshi R."/>
            <person name="Malay A.D."/>
            <person name="Moran D.A.P."/>
            <person name="Tomita M."/>
            <person name="Numata K."/>
            <person name="Arakawa K."/>
        </authorList>
    </citation>
    <scope>NUCLEOTIDE SEQUENCE</scope>
</reference>
<organism evidence="1 2">
    <name type="scientific">Trichonephila clavata</name>
    <name type="common">Joro spider</name>
    <name type="synonym">Nephila clavata</name>
    <dbReference type="NCBI Taxonomy" id="2740835"/>
    <lineage>
        <taxon>Eukaryota</taxon>
        <taxon>Metazoa</taxon>
        <taxon>Ecdysozoa</taxon>
        <taxon>Arthropoda</taxon>
        <taxon>Chelicerata</taxon>
        <taxon>Arachnida</taxon>
        <taxon>Araneae</taxon>
        <taxon>Araneomorphae</taxon>
        <taxon>Entelegynae</taxon>
        <taxon>Araneoidea</taxon>
        <taxon>Nephilidae</taxon>
        <taxon>Trichonephila</taxon>
    </lineage>
</organism>
<gene>
    <name evidence="1" type="ORF">TNCT_431741</name>
</gene>
<proteinExistence type="predicted"/>
<evidence type="ECO:0000313" key="2">
    <source>
        <dbReference type="Proteomes" id="UP000887116"/>
    </source>
</evidence>
<accession>A0A8X6LNL1</accession>
<dbReference type="AlphaFoldDB" id="A0A8X6LNL1"/>
<name>A0A8X6LNL1_TRICU</name>
<protein>
    <submittedName>
        <fullName evidence="1">Uncharacterized protein</fullName>
    </submittedName>
</protein>
<keyword evidence="2" id="KW-1185">Reference proteome</keyword>
<sequence>MSAIRERVSIGPLGSRKRILESSFNNHFSSRGVIELPPTSSIFQEKWNLRLCSVTNQVTRKKSADRLTRHLFLGLEPRKAKNWKRKDENLPS</sequence>
<dbReference type="Proteomes" id="UP000887116">
    <property type="component" value="Unassembled WGS sequence"/>
</dbReference>
<evidence type="ECO:0000313" key="1">
    <source>
        <dbReference type="EMBL" id="GFR15007.1"/>
    </source>
</evidence>
<comment type="caution">
    <text evidence="1">The sequence shown here is derived from an EMBL/GenBank/DDBJ whole genome shotgun (WGS) entry which is preliminary data.</text>
</comment>
<dbReference type="EMBL" id="BMAO01017342">
    <property type="protein sequence ID" value="GFR15007.1"/>
    <property type="molecule type" value="Genomic_DNA"/>
</dbReference>